<accession>A0A518HZJ1</accession>
<dbReference type="EMBL" id="CP037423">
    <property type="protein sequence ID" value="QDV46272.1"/>
    <property type="molecule type" value="Genomic_DNA"/>
</dbReference>
<dbReference type="GO" id="GO:0005886">
    <property type="term" value="C:plasma membrane"/>
    <property type="evidence" value="ECO:0007669"/>
    <property type="project" value="TreeGrafter"/>
</dbReference>
<evidence type="ECO:0000259" key="5">
    <source>
        <dbReference type="Pfam" id="PF00582"/>
    </source>
</evidence>
<evidence type="ECO:0000256" key="3">
    <source>
        <dbReference type="ARBA" id="ARBA00022840"/>
    </source>
</evidence>
<dbReference type="Gene3D" id="3.30.450.90">
    <property type="match status" value="1"/>
</dbReference>
<dbReference type="InterPro" id="IPR001482">
    <property type="entry name" value="T2SS/T4SS_dom"/>
</dbReference>
<dbReference type="CDD" id="cd00293">
    <property type="entry name" value="USP-like"/>
    <property type="match status" value="1"/>
</dbReference>
<proteinExistence type="inferred from homology"/>
<dbReference type="SUPFAM" id="SSF52402">
    <property type="entry name" value="Adenine nucleotide alpha hydrolases-like"/>
    <property type="match status" value="1"/>
</dbReference>
<dbReference type="CDD" id="cd01129">
    <property type="entry name" value="PulE-GspE-like"/>
    <property type="match status" value="1"/>
</dbReference>
<dbReference type="Proteomes" id="UP000319004">
    <property type="component" value="Chromosome"/>
</dbReference>
<dbReference type="InterPro" id="IPR027417">
    <property type="entry name" value="P-loop_NTPase"/>
</dbReference>
<evidence type="ECO:0000313" key="7">
    <source>
        <dbReference type="Proteomes" id="UP000319004"/>
    </source>
</evidence>
<dbReference type="InterPro" id="IPR014729">
    <property type="entry name" value="Rossmann-like_a/b/a_fold"/>
</dbReference>
<dbReference type="KEGG" id="snep:Enr13x_61810"/>
<dbReference type="AlphaFoldDB" id="A0A518HZJ1"/>
<feature type="domain" description="UspA" evidence="5">
    <location>
        <begin position="7"/>
        <end position="133"/>
    </location>
</feature>
<evidence type="ECO:0000256" key="1">
    <source>
        <dbReference type="ARBA" id="ARBA00006611"/>
    </source>
</evidence>
<evidence type="ECO:0000256" key="2">
    <source>
        <dbReference type="ARBA" id="ARBA00022741"/>
    </source>
</evidence>
<dbReference type="Pfam" id="PF00582">
    <property type="entry name" value="Usp"/>
    <property type="match status" value="1"/>
</dbReference>
<evidence type="ECO:0000313" key="6">
    <source>
        <dbReference type="EMBL" id="QDV46272.1"/>
    </source>
</evidence>
<reference evidence="6 7" key="1">
    <citation type="submission" date="2019-03" db="EMBL/GenBank/DDBJ databases">
        <title>Deep-cultivation of Planctomycetes and their phenomic and genomic characterization uncovers novel biology.</title>
        <authorList>
            <person name="Wiegand S."/>
            <person name="Jogler M."/>
            <person name="Boedeker C."/>
            <person name="Pinto D."/>
            <person name="Vollmers J."/>
            <person name="Rivas-Marin E."/>
            <person name="Kohn T."/>
            <person name="Peeters S.H."/>
            <person name="Heuer A."/>
            <person name="Rast P."/>
            <person name="Oberbeckmann S."/>
            <person name="Bunk B."/>
            <person name="Jeske O."/>
            <person name="Meyerdierks A."/>
            <person name="Storesund J.E."/>
            <person name="Kallscheuer N."/>
            <person name="Luecker S."/>
            <person name="Lage O.M."/>
            <person name="Pohl T."/>
            <person name="Merkel B.J."/>
            <person name="Hornburger P."/>
            <person name="Mueller R.-W."/>
            <person name="Bruemmer F."/>
            <person name="Labrenz M."/>
            <person name="Spormann A.M."/>
            <person name="Op den Camp H."/>
            <person name="Overmann J."/>
            <person name="Amann R."/>
            <person name="Jetten M.S.M."/>
            <person name="Mascher T."/>
            <person name="Medema M.H."/>
            <person name="Devos D.P."/>
            <person name="Kaster A.-K."/>
            <person name="Ovreas L."/>
            <person name="Rohde M."/>
            <person name="Galperin M.Y."/>
            <person name="Jogler C."/>
        </authorList>
    </citation>
    <scope>NUCLEOTIDE SEQUENCE [LARGE SCALE GENOMIC DNA]</scope>
    <source>
        <strain evidence="6 7">Enr13</strain>
    </source>
</reference>
<organism evidence="6 7">
    <name type="scientific">Stieleria neptunia</name>
    <dbReference type="NCBI Taxonomy" id="2527979"/>
    <lineage>
        <taxon>Bacteria</taxon>
        <taxon>Pseudomonadati</taxon>
        <taxon>Planctomycetota</taxon>
        <taxon>Planctomycetia</taxon>
        <taxon>Pirellulales</taxon>
        <taxon>Pirellulaceae</taxon>
        <taxon>Stieleria</taxon>
    </lineage>
</organism>
<evidence type="ECO:0000259" key="4">
    <source>
        <dbReference type="Pfam" id="PF00437"/>
    </source>
</evidence>
<protein>
    <submittedName>
        <fullName evidence="6">Type II secretion system protein E</fullName>
    </submittedName>
</protein>
<name>A0A518HZJ1_9BACT</name>
<feature type="domain" description="Bacterial type II secretion system protein E" evidence="4">
    <location>
        <begin position="246"/>
        <end position="615"/>
    </location>
</feature>
<dbReference type="Gene3D" id="3.40.50.300">
    <property type="entry name" value="P-loop containing nucleotide triphosphate hydrolases"/>
    <property type="match status" value="1"/>
</dbReference>
<dbReference type="Pfam" id="PF00437">
    <property type="entry name" value="T2SSE"/>
    <property type="match status" value="1"/>
</dbReference>
<comment type="similarity">
    <text evidence="1">Belongs to the GSP E family.</text>
</comment>
<dbReference type="InterPro" id="IPR006016">
    <property type="entry name" value="UspA"/>
</dbReference>
<dbReference type="GO" id="GO:0016887">
    <property type="term" value="F:ATP hydrolysis activity"/>
    <property type="evidence" value="ECO:0007669"/>
    <property type="project" value="TreeGrafter"/>
</dbReference>
<dbReference type="Gene3D" id="3.40.50.620">
    <property type="entry name" value="HUPs"/>
    <property type="match status" value="1"/>
</dbReference>
<dbReference type="PANTHER" id="PTHR30258">
    <property type="entry name" value="TYPE II SECRETION SYSTEM PROTEIN GSPE-RELATED"/>
    <property type="match status" value="1"/>
</dbReference>
<dbReference type="SUPFAM" id="SSF52540">
    <property type="entry name" value="P-loop containing nucleoside triphosphate hydrolases"/>
    <property type="match status" value="1"/>
</dbReference>
<dbReference type="GO" id="GO:0005524">
    <property type="term" value="F:ATP binding"/>
    <property type="evidence" value="ECO:0007669"/>
    <property type="project" value="UniProtKB-KW"/>
</dbReference>
<keyword evidence="3" id="KW-0067">ATP-binding</keyword>
<keyword evidence="7" id="KW-1185">Reference proteome</keyword>
<dbReference type="PANTHER" id="PTHR30258:SF2">
    <property type="entry name" value="COMG OPERON PROTEIN 1"/>
    <property type="match status" value="1"/>
</dbReference>
<sequence length="649" mass="72186">MPMIKLRRILTVIDVETSAESPLTDALALAGRNQAELHLLHVVAKHAIPRFGSEKRLQQAREKLSGLQIPNEQVAVKRDIRRGTLIDCVSGYVRDHGINMLYLAPEGVGAADKKEFRSIVHRVLDVLTIPVLIKPFENQVESDQIHRAAEAVDALGDEPRTGQHDQTLTQLRDAVEAELQLPREQAERLVAQMEMRGILTWTESAADDDQEADHGHWQVDLDKAEDAPPSAEAAEDFADSTTAISLLRRAIEAEATDIHLDPLSKHEYVVHFRVDGKMQQFCTMHHNIASQAMKQLKLMANVSLSDPFRPAESRLELPDSISTHEVRITTAPVAQGEAIALRLIDYEQSRKPLSELGLSQNSFASVYRMLHRRSGVVLISGPTGAGKTTTAYSMLNVLFSEKQNIISIEDPVELIVPFMRQIDVDQRHGFTMQAGLSTILRMDPDVVFVGEIRDREGAKVAMHAASCGKRAFSTIHRRDVSSTLSAMQDFEIDPTALASNLAGVITQRLVRRLCTHCCQISPVTKQEQTLFEAHNLVVPTTVARPRSCQHCHGTGYKGRIGVFEAVVIDDELIDAIQKRKQESEIRSIIRAGGAGLVRDALMKVRDKITSIQEVQDMSWMTETMPIESPAENKADSYQRGAPFLHLPTR</sequence>
<gene>
    <name evidence="6" type="primary">gspE_2</name>
    <name evidence="6" type="ORF">Enr13x_61810</name>
</gene>
<keyword evidence="2" id="KW-0547">Nucleotide-binding</keyword>